<organism evidence="3 4">
    <name type="scientific">Rubroshorea leprosula</name>
    <dbReference type="NCBI Taxonomy" id="152421"/>
    <lineage>
        <taxon>Eukaryota</taxon>
        <taxon>Viridiplantae</taxon>
        <taxon>Streptophyta</taxon>
        <taxon>Embryophyta</taxon>
        <taxon>Tracheophyta</taxon>
        <taxon>Spermatophyta</taxon>
        <taxon>Magnoliopsida</taxon>
        <taxon>eudicotyledons</taxon>
        <taxon>Gunneridae</taxon>
        <taxon>Pentapetalae</taxon>
        <taxon>rosids</taxon>
        <taxon>malvids</taxon>
        <taxon>Malvales</taxon>
        <taxon>Dipterocarpaceae</taxon>
        <taxon>Rubroshorea</taxon>
    </lineage>
</organism>
<feature type="compositionally biased region" description="Basic and acidic residues" evidence="1">
    <location>
        <begin position="101"/>
        <end position="111"/>
    </location>
</feature>
<sequence>MSSSDNEGNGVPPSGNVVNNNRANNSGIGSGSQNNGQGSGSNYGSHFGGNFNVGPGAGGWNSGPRSGSINELRGPANFLSEDKTTEKSVGRGTEPASTKTENSHGAEKDKANLGKVEFSMARHNTVENLDEQIEQRKHVEEMEKSLAKMTELVLKLEKGLMSIKAFLLCCLFACLLAAFYCAKYGTWATLP</sequence>
<evidence type="ECO:0008006" key="5">
    <source>
        <dbReference type="Google" id="ProtNLM"/>
    </source>
</evidence>
<feature type="region of interest" description="Disordered" evidence="1">
    <location>
        <begin position="1"/>
        <end position="111"/>
    </location>
</feature>
<keyword evidence="2" id="KW-1133">Transmembrane helix</keyword>
<feature type="compositionally biased region" description="Low complexity" evidence="1">
    <location>
        <begin position="1"/>
        <end position="54"/>
    </location>
</feature>
<gene>
    <name evidence="3" type="ORF">SLEP1_g21094</name>
</gene>
<proteinExistence type="predicted"/>
<keyword evidence="4" id="KW-1185">Reference proteome</keyword>
<keyword evidence="2" id="KW-0812">Transmembrane</keyword>
<evidence type="ECO:0000313" key="4">
    <source>
        <dbReference type="Proteomes" id="UP001054252"/>
    </source>
</evidence>
<comment type="caution">
    <text evidence="3">The sequence shown here is derived from an EMBL/GenBank/DDBJ whole genome shotgun (WGS) entry which is preliminary data.</text>
</comment>
<evidence type="ECO:0000256" key="1">
    <source>
        <dbReference type="SAM" id="MobiDB-lite"/>
    </source>
</evidence>
<evidence type="ECO:0000313" key="3">
    <source>
        <dbReference type="EMBL" id="GKV09622.1"/>
    </source>
</evidence>
<keyword evidence="2" id="KW-0472">Membrane</keyword>
<reference evidence="3 4" key="1">
    <citation type="journal article" date="2021" name="Commun. Biol.">
        <title>The genome of Shorea leprosula (Dipterocarpaceae) highlights the ecological relevance of drought in aseasonal tropical rainforests.</title>
        <authorList>
            <person name="Ng K.K.S."/>
            <person name="Kobayashi M.J."/>
            <person name="Fawcett J.A."/>
            <person name="Hatakeyama M."/>
            <person name="Paape T."/>
            <person name="Ng C.H."/>
            <person name="Ang C.C."/>
            <person name="Tnah L.H."/>
            <person name="Lee C.T."/>
            <person name="Nishiyama T."/>
            <person name="Sese J."/>
            <person name="O'Brien M.J."/>
            <person name="Copetti D."/>
            <person name="Mohd Noor M.I."/>
            <person name="Ong R.C."/>
            <person name="Putra M."/>
            <person name="Sireger I.Z."/>
            <person name="Indrioko S."/>
            <person name="Kosugi Y."/>
            <person name="Izuno A."/>
            <person name="Isagi Y."/>
            <person name="Lee S.L."/>
            <person name="Shimizu K.K."/>
        </authorList>
    </citation>
    <scope>NUCLEOTIDE SEQUENCE [LARGE SCALE GENOMIC DNA]</scope>
    <source>
        <strain evidence="3">214</strain>
    </source>
</reference>
<evidence type="ECO:0000256" key="2">
    <source>
        <dbReference type="SAM" id="Phobius"/>
    </source>
</evidence>
<dbReference type="AlphaFoldDB" id="A0AAV5JE24"/>
<dbReference type="EMBL" id="BPVZ01000030">
    <property type="protein sequence ID" value="GKV09622.1"/>
    <property type="molecule type" value="Genomic_DNA"/>
</dbReference>
<feature type="transmembrane region" description="Helical" evidence="2">
    <location>
        <begin position="165"/>
        <end position="185"/>
    </location>
</feature>
<name>A0AAV5JE24_9ROSI</name>
<feature type="compositionally biased region" description="Basic and acidic residues" evidence="1">
    <location>
        <begin position="80"/>
        <end position="89"/>
    </location>
</feature>
<protein>
    <recommendedName>
        <fullName evidence="5">t-SNARE coiled-coil homology domain-containing protein</fullName>
    </recommendedName>
</protein>
<dbReference type="Proteomes" id="UP001054252">
    <property type="component" value="Unassembled WGS sequence"/>
</dbReference>
<accession>A0AAV5JE24</accession>